<accession>A0A9X4PD32</accession>
<gene>
    <name evidence="1" type="ORF">A6A20_10705</name>
</gene>
<evidence type="ECO:0000313" key="2">
    <source>
        <dbReference type="Proteomes" id="UP001155500"/>
    </source>
</evidence>
<reference evidence="1" key="1">
    <citation type="submission" date="2016-03" db="EMBL/GenBank/DDBJ databases">
        <title>Co-evolution between Pasteurellaceae and their hosts.</title>
        <authorList>
            <person name="Hansen M.J."/>
            <person name="Bojesen A.M."/>
            <person name="Planet P."/>
        </authorList>
    </citation>
    <scope>NUCLEOTIDE SEQUENCE</scope>
    <source>
        <strain evidence="1">146/S8/89</strain>
    </source>
</reference>
<comment type="caution">
    <text evidence="1">The sequence shown here is derived from an EMBL/GenBank/DDBJ whole genome shotgun (WGS) entry which is preliminary data.</text>
</comment>
<protein>
    <recommendedName>
        <fullName evidence="3">Competence protein A</fullName>
    </recommendedName>
</protein>
<name>A0A9X4PD32_9PAST</name>
<keyword evidence="2" id="KW-1185">Reference proteome</keyword>
<evidence type="ECO:0008006" key="3">
    <source>
        <dbReference type="Google" id="ProtNLM"/>
    </source>
</evidence>
<sequence>MIHQIKQKICQFQQARIPLNVGIWQDQSLELLWFDQQQTPHVEILPLTAIASVQQQVKQQSKSSRIQWVTAILPQHTWSKRLILPHLLSPQECEQQCHYTLQQELPLANEQIWFDYCYQTLPVEQNLHASQLDIVAINSLSAQQYIQQFLPIKINVLDHLSAVLLRAFYYLCPELQHNNEVLWLYQDQQMAIAIQDKPQQCQLLQKTSENLTALIQQYQQSYAANIKHYVLYRSANFSSHLAKQYDWHLVDNQLPLIPLGCALWGKANVINVPQGNSHYVN</sequence>
<dbReference type="Proteomes" id="UP001155500">
    <property type="component" value="Unassembled WGS sequence"/>
</dbReference>
<evidence type="ECO:0000313" key="1">
    <source>
        <dbReference type="EMBL" id="MDG6896077.1"/>
    </source>
</evidence>
<organism evidence="1 2">
    <name type="scientific">Volucribacter amazonae</name>
    <dbReference type="NCBI Taxonomy" id="256731"/>
    <lineage>
        <taxon>Bacteria</taxon>
        <taxon>Pseudomonadati</taxon>
        <taxon>Pseudomonadota</taxon>
        <taxon>Gammaproteobacteria</taxon>
        <taxon>Pasteurellales</taxon>
        <taxon>Pasteurellaceae</taxon>
        <taxon>Volucribacter</taxon>
    </lineage>
</organism>
<proteinExistence type="predicted"/>
<dbReference type="EMBL" id="LWID01000001">
    <property type="protein sequence ID" value="MDG6896077.1"/>
    <property type="molecule type" value="Genomic_DNA"/>
</dbReference>
<dbReference type="AlphaFoldDB" id="A0A9X4PD32"/>
<dbReference type="RefSeq" id="WP_279573438.1">
    <property type="nucleotide sequence ID" value="NZ_LWID01000001.1"/>
</dbReference>